<evidence type="ECO:0000313" key="2">
    <source>
        <dbReference type="EMBL" id="MCD2421645.1"/>
    </source>
</evidence>
<name>A0ABS8PLA2_9BACT</name>
<dbReference type="SUPFAM" id="SSF117070">
    <property type="entry name" value="LEA14-like"/>
    <property type="match status" value="1"/>
</dbReference>
<organism evidence="2 3">
    <name type="scientific">Niabella pedocola</name>
    <dbReference type="NCBI Taxonomy" id="1752077"/>
    <lineage>
        <taxon>Bacteria</taxon>
        <taxon>Pseudomonadati</taxon>
        <taxon>Bacteroidota</taxon>
        <taxon>Chitinophagia</taxon>
        <taxon>Chitinophagales</taxon>
        <taxon>Chitinophagaceae</taxon>
        <taxon>Niabella</taxon>
    </lineage>
</organism>
<evidence type="ECO:0000256" key="1">
    <source>
        <dbReference type="SAM" id="SignalP"/>
    </source>
</evidence>
<proteinExistence type="predicted"/>
<gene>
    <name evidence="2" type="ORF">LQ567_02655</name>
</gene>
<dbReference type="Gene3D" id="2.60.40.1820">
    <property type="match status" value="1"/>
</dbReference>
<feature type="signal peptide" evidence="1">
    <location>
        <begin position="1"/>
        <end position="21"/>
    </location>
</feature>
<evidence type="ECO:0008006" key="4">
    <source>
        <dbReference type="Google" id="ProtNLM"/>
    </source>
</evidence>
<comment type="caution">
    <text evidence="2">The sequence shown here is derived from an EMBL/GenBank/DDBJ whole genome shotgun (WGS) entry which is preliminary data.</text>
</comment>
<protein>
    <recommendedName>
        <fullName evidence="4">Late embryogenesis abundant protein LEA-2 subgroup domain-containing protein</fullName>
    </recommendedName>
</protein>
<reference evidence="2 3" key="1">
    <citation type="submission" date="2021-11" db="EMBL/GenBank/DDBJ databases">
        <title>Genomic of Niabella pedocola.</title>
        <authorList>
            <person name="Wu T."/>
        </authorList>
    </citation>
    <scope>NUCLEOTIDE SEQUENCE [LARGE SCALE GENOMIC DNA]</scope>
    <source>
        <strain evidence="2 3">JCM 31011</strain>
    </source>
</reference>
<evidence type="ECO:0000313" key="3">
    <source>
        <dbReference type="Proteomes" id="UP001199816"/>
    </source>
</evidence>
<feature type="chain" id="PRO_5045286873" description="Late embryogenesis abundant protein LEA-2 subgroup domain-containing protein" evidence="1">
    <location>
        <begin position="22"/>
        <end position="155"/>
    </location>
</feature>
<sequence length="155" mass="17407">MKKFFFVLAIAVLLLPSCMRYQDIKFVGIENVKMGKIGMNETTMEMNLVFNNPNKLGALLNNAGGKAWIQDIYIGDFLLNEDVKIPARSDFSVPVRLKVNMKDLLTNSLSLITRDSVNIRLDGNARLSKGGVIKNFPLRYSGKKASNDLLSQFKF</sequence>
<keyword evidence="3" id="KW-1185">Reference proteome</keyword>
<dbReference type="EMBL" id="JAJNEC010000003">
    <property type="protein sequence ID" value="MCD2421645.1"/>
    <property type="molecule type" value="Genomic_DNA"/>
</dbReference>
<dbReference type="RefSeq" id="WP_231002550.1">
    <property type="nucleotide sequence ID" value="NZ_JAJNEC010000003.1"/>
</dbReference>
<keyword evidence="1" id="KW-0732">Signal</keyword>
<accession>A0ABS8PLA2</accession>
<dbReference type="Proteomes" id="UP001199816">
    <property type="component" value="Unassembled WGS sequence"/>
</dbReference>